<dbReference type="InterPro" id="IPR000792">
    <property type="entry name" value="Tscrpt_reg_LuxR_C"/>
</dbReference>
<reference evidence="6 7" key="1">
    <citation type="submission" date="2016-06" db="EMBL/GenBank/DDBJ databases">
        <title>Draft Genome Sequence of Tenacibaculum soleae UCD-KL19.</title>
        <authorList>
            <person name="Eisen J.A."/>
            <person name="Coil D.A."/>
            <person name="Lujan K.M."/>
        </authorList>
    </citation>
    <scope>NUCLEOTIDE SEQUENCE [LARGE SCALE GENOMIC DNA]</scope>
    <source>
        <strain evidence="6 7">UCD-KL19</strain>
    </source>
</reference>
<dbReference type="InterPro" id="IPR036388">
    <property type="entry name" value="WH-like_DNA-bd_sf"/>
</dbReference>
<dbReference type="SMART" id="SM00421">
    <property type="entry name" value="HTH_LUXR"/>
    <property type="match status" value="1"/>
</dbReference>
<accession>A0A1B9Y3R5</accession>
<sequence length="106" mass="12093">MDLSSRELQVAGLIAREYAEKEIADKLCISPLTVHTHAKNIRKKIGAKNNVGIATRYLLSLDQPKSFIPGMFFLLLQFFMVINASDVDMRKPMNANRVKRVKRYVV</sequence>
<feature type="transmembrane region" description="Helical" evidence="4">
    <location>
        <begin position="66"/>
        <end position="84"/>
    </location>
</feature>
<evidence type="ECO:0000256" key="2">
    <source>
        <dbReference type="ARBA" id="ARBA00023125"/>
    </source>
</evidence>
<dbReference type="RefSeq" id="WP_068703636.1">
    <property type="nucleotide sequence ID" value="NZ_MAKX01000001.1"/>
</dbReference>
<keyword evidence="4" id="KW-0472">Membrane</keyword>
<keyword evidence="2" id="KW-0238">DNA-binding</keyword>
<evidence type="ECO:0000313" key="6">
    <source>
        <dbReference type="EMBL" id="OCK44351.1"/>
    </source>
</evidence>
<evidence type="ECO:0000256" key="4">
    <source>
        <dbReference type="SAM" id="Phobius"/>
    </source>
</evidence>
<evidence type="ECO:0000313" key="7">
    <source>
        <dbReference type="Proteomes" id="UP000093186"/>
    </source>
</evidence>
<protein>
    <recommendedName>
        <fullName evidence="5">HTH luxR-type domain-containing protein</fullName>
    </recommendedName>
</protein>
<dbReference type="Pfam" id="PF00196">
    <property type="entry name" value="GerE"/>
    <property type="match status" value="1"/>
</dbReference>
<organism evidence="6 7">
    <name type="scientific">Tenacibaculum soleae</name>
    <dbReference type="NCBI Taxonomy" id="447689"/>
    <lineage>
        <taxon>Bacteria</taxon>
        <taxon>Pseudomonadati</taxon>
        <taxon>Bacteroidota</taxon>
        <taxon>Flavobacteriia</taxon>
        <taxon>Flavobacteriales</taxon>
        <taxon>Flavobacteriaceae</taxon>
        <taxon>Tenacibaculum</taxon>
    </lineage>
</organism>
<dbReference type="Proteomes" id="UP000093186">
    <property type="component" value="Unassembled WGS sequence"/>
</dbReference>
<keyword evidence="4" id="KW-0812">Transmembrane</keyword>
<keyword evidence="7" id="KW-1185">Reference proteome</keyword>
<keyword evidence="3" id="KW-0804">Transcription</keyword>
<name>A0A1B9Y3R5_9FLAO</name>
<feature type="domain" description="HTH luxR-type" evidence="5">
    <location>
        <begin position="1"/>
        <end position="61"/>
    </location>
</feature>
<dbReference type="GO" id="GO:0006355">
    <property type="term" value="P:regulation of DNA-templated transcription"/>
    <property type="evidence" value="ECO:0007669"/>
    <property type="project" value="InterPro"/>
</dbReference>
<dbReference type="PANTHER" id="PTHR44688:SF16">
    <property type="entry name" value="DNA-BINDING TRANSCRIPTIONAL ACTIVATOR DEVR_DOSR"/>
    <property type="match status" value="1"/>
</dbReference>
<dbReference type="EMBL" id="MAKX01000001">
    <property type="protein sequence ID" value="OCK44351.1"/>
    <property type="molecule type" value="Genomic_DNA"/>
</dbReference>
<dbReference type="AlphaFoldDB" id="A0A1B9Y3R5"/>
<dbReference type="CDD" id="cd06170">
    <property type="entry name" value="LuxR_C_like"/>
    <property type="match status" value="1"/>
</dbReference>
<evidence type="ECO:0000259" key="5">
    <source>
        <dbReference type="PROSITE" id="PS50043"/>
    </source>
</evidence>
<dbReference type="Gene3D" id="1.10.10.10">
    <property type="entry name" value="Winged helix-like DNA-binding domain superfamily/Winged helix DNA-binding domain"/>
    <property type="match status" value="1"/>
</dbReference>
<dbReference type="PANTHER" id="PTHR44688">
    <property type="entry name" value="DNA-BINDING TRANSCRIPTIONAL ACTIVATOR DEVR_DOSR"/>
    <property type="match status" value="1"/>
</dbReference>
<keyword evidence="1" id="KW-0805">Transcription regulation</keyword>
<comment type="caution">
    <text evidence="6">The sequence shown here is derived from an EMBL/GenBank/DDBJ whole genome shotgun (WGS) entry which is preliminary data.</text>
</comment>
<dbReference type="SUPFAM" id="SSF46894">
    <property type="entry name" value="C-terminal effector domain of the bipartite response regulators"/>
    <property type="match status" value="1"/>
</dbReference>
<keyword evidence="4" id="KW-1133">Transmembrane helix</keyword>
<gene>
    <name evidence="6" type="ORF">BA195_06655</name>
</gene>
<dbReference type="GO" id="GO:0003677">
    <property type="term" value="F:DNA binding"/>
    <property type="evidence" value="ECO:0007669"/>
    <property type="project" value="UniProtKB-KW"/>
</dbReference>
<dbReference type="STRING" id="447689.BA195_06655"/>
<dbReference type="InterPro" id="IPR016032">
    <property type="entry name" value="Sig_transdc_resp-reg_C-effctor"/>
</dbReference>
<dbReference type="OrthoDB" id="9807565at2"/>
<evidence type="ECO:0000256" key="3">
    <source>
        <dbReference type="ARBA" id="ARBA00023163"/>
    </source>
</evidence>
<dbReference type="PRINTS" id="PR00038">
    <property type="entry name" value="HTHLUXR"/>
</dbReference>
<proteinExistence type="predicted"/>
<dbReference type="PROSITE" id="PS50043">
    <property type="entry name" value="HTH_LUXR_2"/>
    <property type="match status" value="1"/>
</dbReference>
<evidence type="ECO:0000256" key="1">
    <source>
        <dbReference type="ARBA" id="ARBA00023015"/>
    </source>
</evidence>